<evidence type="ECO:0000313" key="3">
    <source>
        <dbReference type="Proteomes" id="UP000516134"/>
    </source>
</evidence>
<dbReference type="EMBL" id="CP060780">
    <property type="protein sequence ID" value="QNP43911.1"/>
    <property type="molecule type" value="Genomic_DNA"/>
</dbReference>
<feature type="transmembrane region" description="Helical" evidence="1">
    <location>
        <begin position="78"/>
        <end position="100"/>
    </location>
</feature>
<evidence type="ECO:0000256" key="1">
    <source>
        <dbReference type="SAM" id="Phobius"/>
    </source>
</evidence>
<name>A0ABX6T239_9SPHN</name>
<gene>
    <name evidence="2" type="ORF">H9L15_04635</name>
</gene>
<dbReference type="Proteomes" id="UP000516134">
    <property type="component" value="Chromosome"/>
</dbReference>
<accession>A0ABX6T239</accession>
<keyword evidence="1" id="KW-1133">Transmembrane helix</keyword>
<feature type="transmembrane region" description="Helical" evidence="1">
    <location>
        <begin position="43"/>
        <end position="66"/>
    </location>
</feature>
<keyword evidence="1" id="KW-0472">Membrane</keyword>
<dbReference type="RefSeq" id="WP_187715335.1">
    <property type="nucleotide sequence ID" value="NZ_BAABJC010000001.1"/>
</dbReference>
<organism evidence="2 3">
    <name type="scientific">Sphingomonas daechungensis</name>
    <dbReference type="NCBI Taxonomy" id="1176646"/>
    <lineage>
        <taxon>Bacteria</taxon>
        <taxon>Pseudomonadati</taxon>
        <taxon>Pseudomonadota</taxon>
        <taxon>Alphaproteobacteria</taxon>
        <taxon>Sphingomonadales</taxon>
        <taxon>Sphingomonadaceae</taxon>
        <taxon>Sphingomonas</taxon>
    </lineage>
</organism>
<feature type="transmembrane region" description="Helical" evidence="1">
    <location>
        <begin position="12"/>
        <end position="31"/>
    </location>
</feature>
<reference evidence="2 3" key="1">
    <citation type="submission" date="2020-08" db="EMBL/GenBank/DDBJ databases">
        <title>Genome sequence of Sphingomonas daechungensis KACC 18115T.</title>
        <authorList>
            <person name="Hyun D.-W."/>
            <person name="Bae J.-W."/>
        </authorList>
    </citation>
    <scope>NUCLEOTIDE SEQUENCE [LARGE SCALE GENOMIC DNA]</scope>
    <source>
        <strain evidence="2 3">KACC 18115</strain>
    </source>
</reference>
<proteinExistence type="predicted"/>
<sequence length="110" mass="11380">MRQSGSLREVFMPWAGLVVGIIAVAAVHQFGSDGTFDKCATIAPGPLLIAGALGLVACSISGLASWRSLRLSKDHPRQVVATISVGCAALFALAILYPMIASLILPPCFG</sequence>
<protein>
    <submittedName>
        <fullName evidence="2">Uncharacterized protein</fullName>
    </submittedName>
</protein>
<keyword evidence="1" id="KW-0812">Transmembrane</keyword>
<keyword evidence="3" id="KW-1185">Reference proteome</keyword>
<evidence type="ECO:0000313" key="2">
    <source>
        <dbReference type="EMBL" id="QNP43911.1"/>
    </source>
</evidence>